<dbReference type="Pfam" id="PF00072">
    <property type="entry name" value="Response_reg"/>
    <property type="match status" value="1"/>
</dbReference>
<evidence type="ECO:0000259" key="10">
    <source>
        <dbReference type="PROSITE" id="PS50110"/>
    </source>
</evidence>
<dbReference type="InterPro" id="IPR001867">
    <property type="entry name" value="OmpR/PhoB-type_DNA-bd"/>
</dbReference>
<dbReference type="GO" id="GO:0006355">
    <property type="term" value="P:regulation of DNA-templated transcription"/>
    <property type="evidence" value="ECO:0007669"/>
    <property type="project" value="InterPro"/>
</dbReference>
<name>A0A1B1YC21_THEST</name>
<dbReference type="PANTHER" id="PTHR48111:SF40">
    <property type="entry name" value="PHOSPHATE REGULON TRANSCRIPTIONAL REGULATORY PROTEIN PHOB"/>
    <property type="match status" value="1"/>
</dbReference>
<sequence length="230" mass="26044">MVVDEKRNILVVDDDEDLCKLLKDYLEKQSYNVDIKNNGVDALLSVLKREYALIVLDIMMPLLDGLDTLKKIRETSSVPVLMLTAKAETEDKVKGLNTGADDYGARVNSLIRRATEFNAAGGTKKGIYVFDNLEIDDIQKKVFLNSNEVKLNPKEYQVLLYLAQNAGRVFTKKQIYEAVWEEPYEYDDSNIMSVISRLRSKIESVSGGEKHKFIETVKGMGYRFVSGGKK</sequence>
<accession>A0A1B1YC21</accession>
<protein>
    <recommendedName>
        <fullName evidence="1">Stage 0 sporulation protein A homolog</fullName>
    </recommendedName>
</protein>
<dbReference type="SUPFAM" id="SSF52172">
    <property type="entry name" value="CheY-like"/>
    <property type="match status" value="1"/>
</dbReference>
<dbReference type="InterPro" id="IPR011006">
    <property type="entry name" value="CheY-like_superfamily"/>
</dbReference>
<evidence type="ECO:0000256" key="9">
    <source>
        <dbReference type="PROSITE-ProRule" id="PRU01091"/>
    </source>
</evidence>
<feature type="domain" description="OmpR/PhoB-type" evidence="11">
    <location>
        <begin position="125"/>
        <end position="226"/>
    </location>
</feature>
<gene>
    <name evidence="12" type="ORF">CSTERTH_04305</name>
</gene>
<dbReference type="Pfam" id="PF00486">
    <property type="entry name" value="Trans_reg_C"/>
    <property type="match status" value="1"/>
</dbReference>
<proteinExistence type="predicted"/>
<dbReference type="AlphaFoldDB" id="A0A1B1YC21"/>
<evidence type="ECO:0000313" key="12">
    <source>
        <dbReference type="EMBL" id="ANW98313.1"/>
    </source>
</evidence>
<keyword evidence="5 9" id="KW-0238">DNA-binding</keyword>
<dbReference type="GO" id="GO:0000976">
    <property type="term" value="F:transcription cis-regulatory region binding"/>
    <property type="evidence" value="ECO:0007669"/>
    <property type="project" value="TreeGrafter"/>
</dbReference>
<organism evidence="12 13">
    <name type="scientific">Thermoclostridium stercorarium subsp. thermolacticum DSM 2910</name>
    <dbReference type="NCBI Taxonomy" id="1121336"/>
    <lineage>
        <taxon>Bacteria</taxon>
        <taxon>Bacillati</taxon>
        <taxon>Bacillota</taxon>
        <taxon>Clostridia</taxon>
        <taxon>Eubacteriales</taxon>
        <taxon>Oscillospiraceae</taxon>
        <taxon>Thermoclostridium</taxon>
    </lineage>
</organism>
<dbReference type="FunFam" id="3.40.50.2300:FF:000001">
    <property type="entry name" value="DNA-binding response regulator PhoB"/>
    <property type="match status" value="1"/>
</dbReference>
<dbReference type="PROSITE" id="PS51755">
    <property type="entry name" value="OMPR_PHOB"/>
    <property type="match status" value="1"/>
</dbReference>
<evidence type="ECO:0000256" key="3">
    <source>
        <dbReference type="ARBA" id="ARBA00023012"/>
    </source>
</evidence>
<evidence type="ECO:0000259" key="11">
    <source>
        <dbReference type="PROSITE" id="PS51755"/>
    </source>
</evidence>
<evidence type="ECO:0000256" key="8">
    <source>
        <dbReference type="PROSITE-ProRule" id="PRU00169"/>
    </source>
</evidence>
<dbReference type="InterPro" id="IPR001789">
    <property type="entry name" value="Sig_transdc_resp-reg_receiver"/>
</dbReference>
<evidence type="ECO:0000256" key="2">
    <source>
        <dbReference type="ARBA" id="ARBA00022553"/>
    </source>
</evidence>
<dbReference type="OrthoDB" id="9790442at2"/>
<dbReference type="Proteomes" id="UP000092971">
    <property type="component" value="Chromosome"/>
</dbReference>
<dbReference type="EMBL" id="CP014672">
    <property type="protein sequence ID" value="ANW98313.1"/>
    <property type="molecule type" value="Genomic_DNA"/>
</dbReference>
<reference evidence="12 13" key="1">
    <citation type="submission" date="2016-02" db="EMBL/GenBank/DDBJ databases">
        <title>Comparison of Clostridium stercorarium subspecies using comparative genomics and transcriptomics.</title>
        <authorList>
            <person name="Schellenberg J."/>
            <person name="Thallinger G."/>
            <person name="Levin D.B."/>
            <person name="Zhang X."/>
            <person name="Alvare G."/>
            <person name="Fristensky B."/>
            <person name="Sparling R."/>
        </authorList>
    </citation>
    <scope>NUCLEOTIDE SEQUENCE [LARGE SCALE GENOMIC DNA]</scope>
    <source>
        <strain evidence="12 13">DSM 2910</strain>
    </source>
</reference>
<dbReference type="FunFam" id="1.10.10.10:FF:000018">
    <property type="entry name" value="DNA-binding response regulator ResD"/>
    <property type="match status" value="1"/>
</dbReference>
<dbReference type="InterPro" id="IPR036388">
    <property type="entry name" value="WH-like_DNA-bd_sf"/>
</dbReference>
<dbReference type="GO" id="GO:0005829">
    <property type="term" value="C:cytosol"/>
    <property type="evidence" value="ECO:0007669"/>
    <property type="project" value="TreeGrafter"/>
</dbReference>
<keyword evidence="3" id="KW-0902">Two-component regulatory system</keyword>
<evidence type="ECO:0000256" key="1">
    <source>
        <dbReference type="ARBA" id="ARBA00018672"/>
    </source>
</evidence>
<comment type="function">
    <text evidence="7">May play the central regulatory role in sporulation. It may be an element of the effector pathway responsible for the activation of sporulation genes in response to nutritional stress. Spo0A may act in concert with spo0H (a sigma factor) to control the expression of some genes that are critical to the sporulation process.</text>
</comment>
<keyword evidence="6" id="KW-0804">Transcription</keyword>
<evidence type="ECO:0000313" key="13">
    <source>
        <dbReference type="Proteomes" id="UP000092971"/>
    </source>
</evidence>
<evidence type="ECO:0000256" key="7">
    <source>
        <dbReference type="ARBA" id="ARBA00024867"/>
    </source>
</evidence>
<dbReference type="CDD" id="cd17574">
    <property type="entry name" value="REC_OmpR"/>
    <property type="match status" value="1"/>
</dbReference>
<evidence type="ECO:0000256" key="6">
    <source>
        <dbReference type="ARBA" id="ARBA00023163"/>
    </source>
</evidence>
<dbReference type="Gene3D" id="3.40.50.2300">
    <property type="match status" value="1"/>
</dbReference>
<evidence type="ECO:0000256" key="5">
    <source>
        <dbReference type="ARBA" id="ARBA00023125"/>
    </source>
</evidence>
<dbReference type="Gene3D" id="1.10.10.10">
    <property type="entry name" value="Winged helix-like DNA-binding domain superfamily/Winged helix DNA-binding domain"/>
    <property type="match status" value="1"/>
</dbReference>
<dbReference type="SMART" id="SM00862">
    <property type="entry name" value="Trans_reg_C"/>
    <property type="match status" value="1"/>
</dbReference>
<feature type="domain" description="Response regulatory" evidence="10">
    <location>
        <begin position="8"/>
        <end position="121"/>
    </location>
</feature>
<dbReference type="RefSeq" id="WP_015358595.1">
    <property type="nucleotide sequence ID" value="NZ_CP014672.1"/>
</dbReference>
<dbReference type="SMART" id="SM00448">
    <property type="entry name" value="REC"/>
    <property type="match status" value="1"/>
</dbReference>
<dbReference type="GO" id="GO:0032993">
    <property type="term" value="C:protein-DNA complex"/>
    <property type="evidence" value="ECO:0007669"/>
    <property type="project" value="TreeGrafter"/>
</dbReference>
<keyword evidence="2 8" id="KW-0597">Phosphoprotein</keyword>
<dbReference type="PANTHER" id="PTHR48111">
    <property type="entry name" value="REGULATOR OF RPOS"/>
    <property type="match status" value="1"/>
</dbReference>
<dbReference type="CDD" id="cd00383">
    <property type="entry name" value="trans_reg_C"/>
    <property type="match status" value="1"/>
</dbReference>
<dbReference type="PROSITE" id="PS50110">
    <property type="entry name" value="RESPONSE_REGULATORY"/>
    <property type="match status" value="1"/>
</dbReference>
<dbReference type="GO" id="GO:0000156">
    <property type="term" value="F:phosphorelay response regulator activity"/>
    <property type="evidence" value="ECO:0007669"/>
    <property type="project" value="TreeGrafter"/>
</dbReference>
<dbReference type="InterPro" id="IPR039420">
    <property type="entry name" value="WalR-like"/>
</dbReference>
<feature type="DNA-binding region" description="OmpR/PhoB-type" evidence="9">
    <location>
        <begin position="125"/>
        <end position="226"/>
    </location>
</feature>
<evidence type="ECO:0000256" key="4">
    <source>
        <dbReference type="ARBA" id="ARBA00023015"/>
    </source>
</evidence>
<keyword evidence="4" id="KW-0805">Transcription regulation</keyword>
<feature type="modified residue" description="4-aspartylphosphate" evidence="8">
    <location>
        <position position="57"/>
    </location>
</feature>